<evidence type="ECO:0000256" key="7">
    <source>
        <dbReference type="ARBA" id="ARBA00023136"/>
    </source>
</evidence>
<evidence type="ECO:0000256" key="3">
    <source>
        <dbReference type="ARBA" id="ARBA00022475"/>
    </source>
</evidence>
<feature type="transmembrane region" description="Helical" evidence="9">
    <location>
        <begin position="213"/>
        <end position="245"/>
    </location>
</feature>
<dbReference type="OrthoDB" id="9807115at2"/>
<keyword evidence="2" id="KW-0813">Transport</keyword>
<dbReference type="AlphaFoldDB" id="A0A543IGC3"/>
<evidence type="ECO:0000256" key="5">
    <source>
        <dbReference type="ARBA" id="ARBA00022970"/>
    </source>
</evidence>
<evidence type="ECO:0000313" key="10">
    <source>
        <dbReference type="EMBL" id="TQM69635.1"/>
    </source>
</evidence>
<dbReference type="CDD" id="cd06582">
    <property type="entry name" value="TM_PBP1_LivH_like"/>
    <property type="match status" value="1"/>
</dbReference>
<keyword evidence="4 9" id="KW-0812">Transmembrane</keyword>
<evidence type="ECO:0000256" key="4">
    <source>
        <dbReference type="ARBA" id="ARBA00022692"/>
    </source>
</evidence>
<evidence type="ECO:0000256" key="2">
    <source>
        <dbReference type="ARBA" id="ARBA00022448"/>
    </source>
</evidence>
<dbReference type="InterPro" id="IPR001851">
    <property type="entry name" value="ABC_transp_permease"/>
</dbReference>
<keyword evidence="5" id="KW-0029">Amino-acid transport</keyword>
<protein>
    <submittedName>
        <fullName evidence="10">Amino acid/amide ABC transporter membrane protein 1 (HAAT family)</fullName>
    </submittedName>
</protein>
<comment type="subcellular location">
    <subcellularLocation>
        <location evidence="1">Cell membrane</location>
        <topology evidence="1">Multi-pass membrane protein</topology>
    </subcellularLocation>
</comment>
<keyword evidence="11" id="KW-1185">Reference proteome</keyword>
<dbReference type="GO" id="GO:0005886">
    <property type="term" value="C:plasma membrane"/>
    <property type="evidence" value="ECO:0007669"/>
    <property type="project" value="UniProtKB-SubCell"/>
</dbReference>
<evidence type="ECO:0000256" key="9">
    <source>
        <dbReference type="SAM" id="Phobius"/>
    </source>
</evidence>
<gene>
    <name evidence="10" type="ORF">FHX41_3333</name>
</gene>
<keyword evidence="6 9" id="KW-1133">Transmembrane helix</keyword>
<accession>A0A543IGC3</accession>
<dbReference type="RefSeq" id="WP_141969915.1">
    <property type="nucleotide sequence ID" value="NZ_VFPO01000001.1"/>
</dbReference>
<organism evidence="10 11">
    <name type="scientific">Actinomadura hallensis</name>
    <dbReference type="NCBI Taxonomy" id="337895"/>
    <lineage>
        <taxon>Bacteria</taxon>
        <taxon>Bacillati</taxon>
        <taxon>Actinomycetota</taxon>
        <taxon>Actinomycetes</taxon>
        <taxon>Streptosporangiales</taxon>
        <taxon>Thermomonosporaceae</taxon>
        <taxon>Actinomadura</taxon>
    </lineage>
</organism>
<dbReference type="Proteomes" id="UP000316706">
    <property type="component" value="Unassembled WGS sequence"/>
</dbReference>
<dbReference type="Pfam" id="PF02653">
    <property type="entry name" value="BPD_transp_2"/>
    <property type="match status" value="1"/>
</dbReference>
<keyword evidence="7 9" id="KW-0472">Membrane</keyword>
<reference evidence="10 11" key="1">
    <citation type="submission" date="2019-06" db="EMBL/GenBank/DDBJ databases">
        <title>Sequencing the genomes of 1000 actinobacteria strains.</title>
        <authorList>
            <person name="Klenk H.-P."/>
        </authorList>
    </citation>
    <scope>NUCLEOTIDE SEQUENCE [LARGE SCALE GENOMIC DNA]</scope>
    <source>
        <strain evidence="10 11">DSM 45043</strain>
    </source>
</reference>
<comment type="caution">
    <text evidence="10">The sequence shown here is derived from an EMBL/GenBank/DDBJ whole genome shotgun (WGS) entry which is preliminary data.</text>
</comment>
<feature type="transmembrane region" description="Helical" evidence="9">
    <location>
        <begin position="186"/>
        <end position="207"/>
    </location>
</feature>
<feature type="transmembrane region" description="Helical" evidence="9">
    <location>
        <begin position="252"/>
        <end position="273"/>
    </location>
</feature>
<feature type="transmembrane region" description="Helical" evidence="9">
    <location>
        <begin position="6"/>
        <end position="26"/>
    </location>
</feature>
<dbReference type="PANTHER" id="PTHR11795">
    <property type="entry name" value="BRANCHED-CHAIN AMINO ACID TRANSPORT SYSTEM PERMEASE PROTEIN LIVH"/>
    <property type="match status" value="1"/>
</dbReference>
<evidence type="ECO:0000256" key="8">
    <source>
        <dbReference type="ARBA" id="ARBA00037998"/>
    </source>
</evidence>
<sequence>MVLPELLVGGVAAGAVYGLVALGLVVVHSSSNVVNFSQGSLSAIAAYVFAAASGLPLLPAMALAVLVAAAVAGLMQATFVSWSGRFGPMNALLVTIALLLVADSMIREIWGSRTPTFPRFLPDESFSAASVNISVLDLAVIGVVIVTAVLFWLVMQRTSVGLVIRGTADNPRAASLMGISPRKVSLMVWIVGGALAGIAGLLLGHLVTPRPEMGLAIVVKAFAGAVIGGFASPLGAIAGSVLLGVTEALTAYYIGSLFQDAVPLVLIVLFLAFRPQGLVGAAVHRAV</sequence>
<comment type="similarity">
    <text evidence="8">Belongs to the binding-protein-dependent transport system permease family. LivHM subfamily.</text>
</comment>
<dbReference type="GO" id="GO:0006865">
    <property type="term" value="P:amino acid transport"/>
    <property type="evidence" value="ECO:0007669"/>
    <property type="project" value="UniProtKB-KW"/>
</dbReference>
<dbReference type="InterPro" id="IPR052157">
    <property type="entry name" value="BCAA_transport_permease"/>
</dbReference>
<evidence type="ECO:0000256" key="1">
    <source>
        <dbReference type="ARBA" id="ARBA00004651"/>
    </source>
</evidence>
<dbReference type="GO" id="GO:0022857">
    <property type="term" value="F:transmembrane transporter activity"/>
    <property type="evidence" value="ECO:0007669"/>
    <property type="project" value="InterPro"/>
</dbReference>
<feature type="transmembrane region" description="Helical" evidence="9">
    <location>
        <begin position="130"/>
        <end position="155"/>
    </location>
</feature>
<keyword evidence="3" id="KW-1003">Cell membrane</keyword>
<name>A0A543IGC3_9ACTN</name>
<evidence type="ECO:0000256" key="6">
    <source>
        <dbReference type="ARBA" id="ARBA00022989"/>
    </source>
</evidence>
<dbReference type="EMBL" id="VFPO01000001">
    <property type="protein sequence ID" value="TQM69635.1"/>
    <property type="molecule type" value="Genomic_DNA"/>
</dbReference>
<proteinExistence type="inferred from homology"/>
<evidence type="ECO:0000313" key="11">
    <source>
        <dbReference type="Proteomes" id="UP000316706"/>
    </source>
</evidence>
<dbReference type="PANTHER" id="PTHR11795:SF445">
    <property type="entry name" value="AMINO ACID ABC TRANSPORTER PERMEASE PROTEIN"/>
    <property type="match status" value="1"/>
</dbReference>